<dbReference type="EMBL" id="AORV01000072">
    <property type="protein sequence ID" value="EMS69178.1"/>
    <property type="molecule type" value="Genomic_DNA"/>
</dbReference>
<dbReference type="AlphaFoldDB" id="S0FKX7"/>
<proteinExistence type="predicted"/>
<organism evidence="2 3">
    <name type="scientific">Ruminiclostridium cellobioparum subsp. termitidis CT1112</name>
    <dbReference type="NCBI Taxonomy" id="1195236"/>
    <lineage>
        <taxon>Bacteria</taxon>
        <taxon>Bacillati</taxon>
        <taxon>Bacillota</taxon>
        <taxon>Clostridia</taxon>
        <taxon>Eubacteriales</taxon>
        <taxon>Oscillospiraceae</taxon>
        <taxon>Ruminiclostridium</taxon>
    </lineage>
</organism>
<dbReference type="EC" id="4.3.1.3" evidence="2"/>
<dbReference type="SUPFAM" id="SSF48557">
    <property type="entry name" value="L-aspartase-like"/>
    <property type="match status" value="1"/>
</dbReference>
<dbReference type="Pfam" id="PF00221">
    <property type="entry name" value="Lyase_aromatic"/>
    <property type="match status" value="1"/>
</dbReference>
<protein>
    <submittedName>
        <fullName evidence="2">Histidine ammonia-lyase</fullName>
        <ecNumber evidence="2">4.3.1.3</ecNumber>
    </submittedName>
</protein>
<dbReference type="PANTHER" id="PTHR10362">
    <property type="entry name" value="HISTIDINE AMMONIA-LYASE"/>
    <property type="match status" value="1"/>
</dbReference>
<dbReference type="InterPro" id="IPR008948">
    <property type="entry name" value="L-Aspartase-like"/>
</dbReference>
<keyword evidence="1 2" id="KW-0456">Lyase</keyword>
<gene>
    <name evidence="2" type="ORF">CTER_5239</name>
</gene>
<dbReference type="CDD" id="cd00332">
    <property type="entry name" value="PAL-HAL"/>
    <property type="match status" value="1"/>
</dbReference>
<name>S0FKX7_RUMCE</name>
<reference evidence="2 3" key="1">
    <citation type="journal article" date="2013" name="Genome Announc.">
        <title>Draft Genome Sequence of the Cellulolytic, Mesophilic, Anaerobic Bacterium Clostridium termitidis Strain CT1112 (DSM 5398).</title>
        <authorList>
            <person name="Lal S."/>
            <person name="Ramachandran U."/>
            <person name="Zhang X."/>
            <person name="Munir R."/>
            <person name="Sparling R."/>
            <person name="Levin D.B."/>
        </authorList>
    </citation>
    <scope>NUCLEOTIDE SEQUENCE [LARGE SCALE GENOMIC DNA]</scope>
    <source>
        <strain evidence="2 3">CT1112</strain>
    </source>
</reference>
<sequence>MENFIIDGSHLTTKQIYETAHRISVPVIPEKAVNRVNESHQLLLDISSSNNHKVYGMNTSVGLNKDRSVNPSNVMQFNLSLLRSHNVAIRESCTKEEVRAVLLVLINGFLRGNTGVSPALVKYLVTFLEKDVCPIMKWCGSIGEADIGPLSSIGLVLTGEGEAEYRGRIMAGSEVLASLGLSPLILGPKEGLGLISSNAQSHAFTALFLERVFNYLDMNQLVYCLSLEGINGVVDPLNQEVNFLKGSPNQIRCAEQCRNFLEGSYLWQPDKSRSLQDPLSFRNQIAVAAAVLDALQFAQKQLALDLNHTQDNPCLLPQEKCFMGNCNFETLSLVQGIEMSSIALAHLSKMICHRILRISDPRFSGLDRFLTPNANVLGFPTVQKTVSILDTEIRMYANPSSLDFLEVAGAIEDHAANTAFAVKKISSILDNLYYLSAIELIHGAQAVTLRGNPRLGEKTRKLYTSFREVIPALYEDRDQSVDIEKSRQFVQDAIDSLI</sequence>
<dbReference type="PATRIC" id="fig|1195236.3.peg.5375"/>
<dbReference type="Gene3D" id="1.20.200.10">
    <property type="entry name" value="Fumarase/aspartase (Central domain)"/>
    <property type="match status" value="1"/>
</dbReference>
<comment type="caution">
    <text evidence="2">The sequence shown here is derived from an EMBL/GenBank/DDBJ whole genome shotgun (WGS) entry which is preliminary data.</text>
</comment>
<evidence type="ECO:0000313" key="3">
    <source>
        <dbReference type="Proteomes" id="UP000014155"/>
    </source>
</evidence>
<dbReference type="GO" id="GO:0004397">
    <property type="term" value="F:histidine ammonia-lyase activity"/>
    <property type="evidence" value="ECO:0007669"/>
    <property type="project" value="UniProtKB-EC"/>
</dbReference>
<dbReference type="STRING" id="1195236.CTER_5239"/>
<dbReference type="InterPro" id="IPR024083">
    <property type="entry name" value="Fumarase/histidase_N"/>
</dbReference>
<keyword evidence="3" id="KW-1185">Reference proteome</keyword>
<dbReference type="Proteomes" id="UP000014155">
    <property type="component" value="Unassembled WGS sequence"/>
</dbReference>
<dbReference type="eggNOG" id="COG2986">
    <property type="taxonomic scope" value="Bacteria"/>
</dbReference>
<dbReference type="InterPro" id="IPR001106">
    <property type="entry name" value="Aromatic_Lyase"/>
</dbReference>
<evidence type="ECO:0000313" key="2">
    <source>
        <dbReference type="EMBL" id="EMS69178.1"/>
    </source>
</evidence>
<dbReference type="RefSeq" id="WP_004630948.1">
    <property type="nucleotide sequence ID" value="NZ_AORV01000072.1"/>
</dbReference>
<accession>S0FKX7</accession>
<evidence type="ECO:0000256" key="1">
    <source>
        <dbReference type="ARBA" id="ARBA00023239"/>
    </source>
</evidence>
<dbReference type="Gene3D" id="1.10.275.10">
    <property type="entry name" value="Fumarase/aspartase (N-terminal domain)"/>
    <property type="match status" value="1"/>
</dbReference>